<reference evidence="1" key="1">
    <citation type="submission" date="2020-04" db="EMBL/GenBank/DDBJ databases">
        <authorList>
            <person name="Broberg M."/>
        </authorList>
    </citation>
    <scope>NUCLEOTIDE SEQUENCE</scope>
</reference>
<accession>A0ACA9UJ87</accession>
<comment type="caution">
    <text evidence="1">The sequence shown here is derived from an EMBL/GenBank/DDBJ whole genome shotgun (WGS) entry which is preliminary data.</text>
</comment>
<evidence type="ECO:0000313" key="2">
    <source>
        <dbReference type="Proteomes" id="UP000836387"/>
    </source>
</evidence>
<proteinExistence type="predicted"/>
<dbReference type="Proteomes" id="UP000836387">
    <property type="component" value="Unassembled WGS sequence"/>
</dbReference>
<dbReference type="EMBL" id="CADEHS020000527">
    <property type="protein sequence ID" value="CAG9953460.1"/>
    <property type="molecule type" value="Genomic_DNA"/>
</dbReference>
<evidence type="ECO:0000313" key="1">
    <source>
        <dbReference type="EMBL" id="CAG9953460.1"/>
    </source>
</evidence>
<gene>
    <name evidence="1" type="ORF">CRV2_00019033</name>
</gene>
<protein>
    <submittedName>
        <fullName evidence="1">Uncharacterized protein</fullName>
    </submittedName>
</protein>
<sequence>MAPFQACFDDSTAKCIISQSQAHWERLANLGRRSSYVGVSPADLKELRKAITDKMTRIVMFLGAAAGMMYNTLAVVYDFRWLHGPVKAVVGKLRRKCIRSGAVADESVQMRIQQQTAASQPRASTAAEDASLNRHRTRRLGLGKWTADMGADLSRPLP</sequence>
<reference evidence="1" key="2">
    <citation type="submission" date="2021-10" db="EMBL/GenBank/DDBJ databases">
        <authorList>
            <person name="Piombo E."/>
        </authorList>
    </citation>
    <scope>NUCLEOTIDE SEQUENCE</scope>
</reference>
<organism evidence="1 2">
    <name type="scientific">Clonostachys rosea f. rosea IK726</name>
    <dbReference type="NCBI Taxonomy" id="1349383"/>
    <lineage>
        <taxon>Eukaryota</taxon>
        <taxon>Fungi</taxon>
        <taxon>Dikarya</taxon>
        <taxon>Ascomycota</taxon>
        <taxon>Pezizomycotina</taxon>
        <taxon>Sordariomycetes</taxon>
        <taxon>Hypocreomycetidae</taxon>
        <taxon>Hypocreales</taxon>
        <taxon>Bionectriaceae</taxon>
        <taxon>Clonostachys</taxon>
    </lineage>
</organism>
<keyword evidence="2" id="KW-1185">Reference proteome</keyword>
<name>A0ACA9UJ87_BIOOC</name>